<name>A0A2R5F031_9BACL</name>
<evidence type="ECO:0000256" key="1">
    <source>
        <dbReference type="ARBA" id="ARBA00010424"/>
    </source>
</evidence>
<dbReference type="Gene3D" id="3.20.20.70">
    <property type="entry name" value="Aldolase class I"/>
    <property type="match status" value="1"/>
</dbReference>
<evidence type="ECO:0000313" key="3">
    <source>
        <dbReference type="Proteomes" id="UP000245202"/>
    </source>
</evidence>
<dbReference type="SUPFAM" id="SSF102110">
    <property type="entry name" value="(2r)-phospho-3-sulfolactate synthase ComA"/>
    <property type="match status" value="1"/>
</dbReference>
<accession>A0A2R5F031</accession>
<keyword evidence="3" id="KW-1185">Reference proteome</keyword>
<dbReference type="InterPro" id="IPR003830">
    <property type="entry name" value="ComA_synth"/>
</dbReference>
<sequence>MRTAVSDNWHQLLKDPSGIRGRDRRLQLGKTMVIDKGLGLHSLTDFLQVSSSYVDMLKLAFGTSVLYDSELLRQKLRMASEHGIVTLPGGTLLEAAIKQNVTREFLDTVQHFGFTGIEISDGTIDLNRIRRTSLIKECVRRGFIVTTEYGKKAEGSVIDPEELAFTAHCDWEAGAELVTVEARESGLNVGLFDEKGQCKEAVLESVLKRVEHAGKLMWEAPLKSQQVELLRQFGPTVHLGNIAPGDALALEAMRRGLRSDTFHLGRHVYEIDYMI</sequence>
<comment type="caution">
    <text evidence="2">The sequence shown here is derived from an EMBL/GenBank/DDBJ whole genome shotgun (WGS) entry which is preliminary data.</text>
</comment>
<gene>
    <name evidence="2" type="ORF">PAT3040_06998</name>
</gene>
<dbReference type="Proteomes" id="UP000245202">
    <property type="component" value="Unassembled WGS sequence"/>
</dbReference>
<evidence type="ECO:0000313" key="2">
    <source>
        <dbReference type="EMBL" id="GBG12137.1"/>
    </source>
</evidence>
<protein>
    <submittedName>
        <fullName evidence="2">Phosphosulfolactate synthase</fullName>
    </submittedName>
</protein>
<proteinExistence type="inferred from homology"/>
<dbReference type="AlphaFoldDB" id="A0A2R5F031"/>
<dbReference type="Pfam" id="PF02679">
    <property type="entry name" value="ComA"/>
    <property type="match status" value="1"/>
</dbReference>
<dbReference type="InterPro" id="IPR013785">
    <property type="entry name" value="Aldolase_TIM"/>
</dbReference>
<organism evidence="2 3">
    <name type="scientific">Paenibacillus agaridevorans</name>
    <dbReference type="NCBI Taxonomy" id="171404"/>
    <lineage>
        <taxon>Bacteria</taxon>
        <taxon>Bacillati</taxon>
        <taxon>Bacillota</taxon>
        <taxon>Bacilli</taxon>
        <taxon>Bacillales</taxon>
        <taxon>Paenibacillaceae</taxon>
        <taxon>Paenibacillus</taxon>
    </lineage>
</organism>
<comment type="similarity">
    <text evidence="1">Belongs to the phosphosulfolactate synthase family.</text>
</comment>
<dbReference type="InterPro" id="IPR036112">
    <property type="entry name" value="ComA_synth_sf"/>
</dbReference>
<dbReference type="EMBL" id="BDQX01000458">
    <property type="protein sequence ID" value="GBG12137.1"/>
    <property type="molecule type" value="Genomic_DNA"/>
</dbReference>
<reference evidence="2 3" key="1">
    <citation type="submission" date="2017-08" db="EMBL/GenBank/DDBJ databases">
        <title>Substantial Increase in Enzyme Production by Combined Drug-Resistance Mutations in Paenibacillus agaridevorans.</title>
        <authorList>
            <person name="Tanaka Y."/>
            <person name="Funane K."/>
            <person name="Hosaka T."/>
            <person name="Shiwa Y."/>
            <person name="Fujita N."/>
            <person name="Miyazaki T."/>
            <person name="Yoshikawa H."/>
            <person name="Murakami K."/>
            <person name="Kasahara K."/>
            <person name="Inaoka T."/>
            <person name="Hiraga Y."/>
            <person name="Ochi K."/>
        </authorList>
    </citation>
    <scope>NUCLEOTIDE SEQUENCE [LARGE SCALE GENOMIC DNA]</scope>
    <source>
        <strain evidence="2 3">T-3040</strain>
    </source>
</reference>